<dbReference type="EMBL" id="CP070619">
    <property type="protein sequence ID" value="QSE94313.1"/>
    <property type="molecule type" value="Genomic_DNA"/>
</dbReference>
<accession>A0A974WAS7</accession>
<dbReference type="RefSeq" id="WP_179220305.1">
    <property type="nucleotide sequence ID" value="NZ_CP070619.1"/>
</dbReference>
<evidence type="ECO:0000313" key="2">
    <source>
        <dbReference type="Proteomes" id="UP000662986"/>
    </source>
</evidence>
<keyword evidence="2" id="KW-1185">Reference proteome</keyword>
<reference evidence="1 2" key="2">
    <citation type="journal article" date="2022" name="Arch. Microbiol.">
        <title>Rhodococcus pseudokoreensis sp. nov. isolated from the rhizosphere of young M26 apple rootstocks.</title>
        <authorList>
            <person name="Kampfer P."/>
            <person name="Glaeser S.P."/>
            <person name="Blom J."/>
            <person name="Wolf J."/>
            <person name="Benning S."/>
            <person name="Schloter M."/>
            <person name="Neumann-Schaal M."/>
        </authorList>
    </citation>
    <scope>NUCLEOTIDE SEQUENCE [LARGE SCALE GENOMIC DNA]</scope>
    <source>
        <strain evidence="1 2">R79</strain>
    </source>
</reference>
<gene>
    <name evidence="1" type="ORF">JWS13_39780</name>
</gene>
<evidence type="ECO:0000313" key="1">
    <source>
        <dbReference type="EMBL" id="QSE94313.1"/>
    </source>
</evidence>
<proteinExistence type="predicted"/>
<evidence type="ECO:0008006" key="3">
    <source>
        <dbReference type="Google" id="ProtNLM"/>
    </source>
</evidence>
<protein>
    <recommendedName>
        <fullName evidence="3">MarR family transcriptional regulator</fullName>
    </recommendedName>
</protein>
<sequence length="56" mass="6048">MSESERTDLDVDDELDAGQVWRAQRVVAAQSLDAEDCRMLLSMLGIAGNPDSPGPD</sequence>
<name>A0A974WAS7_9NOCA</name>
<reference evidence="1 2" key="1">
    <citation type="journal article" date="2021" name="Microbiol. Resour. Announc.">
        <title>Complete Genome Sequences of Two Rhodococcus sp. Strains with Large and Linear Chromosomes, Isolated from Apple Rhizosphere.</title>
        <authorList>
            <person name="Benning S."/>
            <person name="Brugnone N."/>
            <person name="Siani R."/>
            <person name="Kublik S."/>
            <person name="Schloter M."/>
            <person name="Rad V."/>
        </authorList>
    </citation>
    <scope>NUCLEOTIDE SEQUENCE [LARGE SCALE GENOMIC DNA]</scope>
    <source>
        <strain evidence="1 2">R79</strain>
    </source>
</reference>
<dbReference type="Proteomes" id="UP000662986">
    <property type="component" value="Chromosome"/>
</dbReference>
<organism evidence="1 2">
    <name type="scientific">Rhodococcus pseudokoreensis</name>
    <dbReference type="NCBI Taxonomy" id="2811421"/>
    <lineage>
        <taxon>Bacteria</taxon>
        <taxon>Bacillati</taxon>
        <taxon>Actinomycetota</taxon>
        <taxon>Actinomycetes</taxon>
        <taxon>Mycobacteriales</taxon>
        <taxon>Nocardiaceae</taxon>
        <taxon>Rhodococcus</taxon>
    </lineage>
</organism>